<dbReference type="EMBL" id="VXIT01000009">
    <property type="protein sequence ID" value="KAA6410404.1"/>
    <property type="molecule type" value="Genomic_DNA"/>
</dbReference>
<accession>A0A5M8PNY4</accession>
<feature type="region of interest" description="Disordered" evidence="14">
    <location>
        <begin position="39"/>
        <end position="65"/>
    </location>
</feature>
<proteinExistence type="inferred from homology"/>
<evidence type="ECO:0000256" key="14">
    <source>
        <dbReference type="SAM" id="MobiDB-lite"/>
    </source>
</evidence>
<evidence type="ECO:0000256" key="2">
    <source>
        <dbReference type="ARBA" id="ARBA00007447"/>
    </source>
</evidence>
<evidence type="ECO:0000256" key="7">
    <source>
        <dbReference type="ARBA" id="ARBA00022801"/>
    </source>
</evidence>
<dbReference type="PROSITE" id="PS00141">
    <property type="entry name" value="ASP_PROTEASE"/>
    <property type="match status" value="1"/>
</dbReference>
<dbReference type="PROSITE" id="PS51767">
    <property type="entry name" value="PEPTIDASE_A1"/>
    <property type="match status" value="1"/>
</dbReference>
<evidence type="ECO:0000256" key="13">
    <source>
        <dbReference type="RuleBase" id="RU000454"/>
    </source>
</evidence>
<evidence type="ECO:0000256" key="6">
    <source>
        <dbReference type="ARBA" id="ARBA00022750"/>
    </source>
</evidence>
<dbReference type="PANTHER" id="PTHR47966">
    <property type="entry name" value="BETA-SITE APP-CLEAVING ENZYME, ISOFORM A-RELATED"/>
    <property type="match status" value="1"/>
</dbReference>
<feature type="disulfide bond" evidence="12">
    <location>
        <begin position="175"/>
        <end position="180"/>
    </location>
</feature>
<dbReference type="GO" id="GO:0006508">
    <property type="term" value="P:proteolysis"/>
    <property type="evidence" value="ECO:0007669"/>
    <property type="project" value="UniProtKB-KW"/>
</dbReference>
<evidence type="ECO:0000256" key="10">
    <source>
        <dbReference type="ARBA" id="ARBA00023288"/>
    </source>
</evidence>
<dbReference type="FunFam" id="2.40.70.10:FF:000060">
    <property type="entry name" value="Aspartic-type endopeptidase ctsD"/>
    <property type="match status" value="1"/>
</dbReference>
<dbReference type="InterPro" id="IPR001969">
    <property type="entry name" value="Aspartic_peptidase_AS"/>
</dbReference>
<sequence>MHLRPWLCLNLLFSVPTTAFYPYSIVDTLPDPVERYTLNGSPNIPDGKSQGGKNHAAGEARGAAPTLKMTRRAFPSNAEPHFWSVLERQAGARRSNSHRAPDALLSTSHRTPVKRTNNYHIVTASQPSQTDSMAVSEDGNDFSYFSAIKFGSSGETMYMLVDTGAANTWVMGSDCNTPACLAHNTFGGANSETLQITENKFNLTYGTGSVNGVVVSDTVAFAGFTLPLAFGSASNTSTDFLTYPMDGILGLGRSKSNTMGVPTVMEAISNAKLLTANIYGVNLQRNSDGSTDGEVNFGAPDTTKYTGALSYTNTVANGLMWEIPVDDAIVNGLRCNFTGRSAILDTGTSFVLMPPGDALLLNSQIPQSQQNGTMFNIPCSSSIPVQFIFSGVTYNISPRDYVGNPVQGGSLCHSNIIGQQAFGASQWLLGDVFLKNVYTVFDFDKERIGLGNKSIQSTTQTSSTASMPTTFSSSSTASSLSSAISATITASSSTPSPLPPASEVSNSSVSSVMTTTSTGVSMTSHNSAIPSSTTKPQHSMGSSIGTIFPNRPWLYLAISSLLLHVIHI</sequence>
<dbReference type="InterPro" id="IPR034164">
    <property type="entry name" value="Pepsin-like_dom"/>
</dbReference>
<dbReference type="SUPFAM" id="SSF50630">
    <property type="entry name" value="Acid proteases"/>
    <property type="match status" value="1"/>
</dbReference>
<dbReference type="InterPro" id="IPR001461">
    <property type="entry name" value="Aspartic_peptidase_A1"/>
</dbReference>
<organism evidence="17 18">
    <name type="scientific">Lasallia pustulata</name>
    <dbReference type="NCBI Taxonomy" id="136370"/>
    <lineage>
        <taxon>Eukaryota</taxon>
        <taxon>Fungi</taxon>
        <taxon>Dikarya</taxon>
        <taxon>Ascomycota</taxon>
        <taxon>Pezizomycotina</taxon>
        <taxon>Lecanoromycetes</taxon>
        <taxon>OSLEUM clade</taxon>
        <taxon>Umbilicariomycetidae</taxon>
        <taxon>Umbilicariales</taxon>
        <taxon>Umbilicariaceae</taxon>
        <taxon>Lasallia</taxon>
    </lineage>
</organism>
<comment type="similarity">
    <text evidence="2 13">Belongs to the peptidase A1 family.</text>
</comment>
<comment type="caution">
    <text evidence="17">The sequence shown here is derived from an EMBL/GenBank/DDBJ whole genome shotgun (WGS) entry which is preliminary data.</text>
</comment>
<dbReference type="PANTHER" id="PTHR47966:SF75">
    <property type="entry name" value="ENDOPEPTIDASE (CTSD), PUTATIVE (AFU_ORTHOLOGUE AFUA_4G07040)-RELATED"/>
    <property type="match status" value="1"/>
</dbReference>
<feature type="chain" id="PRO_5024431472" evidence="15">
    <location>
        <begin position="20"/>
        <end position="568"/>
    </location>
</feature>
<feature type="region of interest" description="Disordered" evidence="14">
    <location>
        <begin position="491"/>
        <end position="510"/>
    </location>
</feature>
<keyword evidence="5 15" id="KW-0732">Signal</keyword>
<evidence type="ECO:0000256" key="5">
    <source>
        <dbReference type="ARBA" id="ARBA00022729"/>
    </source>
</evidence>
<evidence type="ECO:0000313" key="18">
    <source>
        <dbReference type="Proteomes" id="UP000324767"/>
    </source>
</evidence>
<evidence type="ECO:0000256" key="12">
    <source>
        <dbReference type="PIRSR" id="PIRSR601461-2"/>
    </source>
</evidence>
<keyword evidence="10" id="KW-0449">Lipoprotein</keyword>
<evidence type="ECO:0000256" key="15">
    <source>
        <dbReference type="SAM" id="SignalP"/>
    </source>
</evidence>
<evidence type="ECO:0000256" key="4">
    <source>
        <dbReference type="ARBA" id="ARBA00022670"/>
    </source>
</evidence>
<protein>
    <submittedName>
        <fullName evidence="17">Aspartic-type endopeptidase</fullName>
    </submittedName>
</protein>
<dbReference type="Pfam" id="PF00026">
    <property type="entry name" value="Asp"/>
    <property type="match status" value="1"/>
</dbReference>
<keyword evidence="4 13" id="KW-0645">Protease</keyword>
<dbReference type="FunFam" id="2.40.70.10:FF:000085">
    <property type="entry name" value="Aspartic-type endopeptidase (CtsD), putative"/>
    <property type="match status" value="1"/>
</dbReference>
<name>A0A5M8PNY4_9LECA</name>
<feature type="signal peptide" evidence="15">
    <location>
        <begin position="1"/>
        <end position="19"/>
    </location>
</feature>
<keyword evidence="7 13" id="KW-0378">Hydrolase</keyword>
<dbReference type="Gene3D" id="2.40.70.10">
    <property type="entry name" value="Acid Proteases"/>
    <property type="match status" value="2"/>
</dbReference>
<dbReference type="GO" id="GO:0004190">
    <property type="term" value="F:aspartic-type endopeptidase activity"/>
    <property type="evidence" value="ECO:0007669"/>
    <property type="project" value="UniProtKB-KW"/>
</dbReference>
<comment type="subcellular location">
    <subcellularLocation>
        <location evidence="1">Cell membrane</location>
    </subcellularLocation>
</comment>
<dbReference type="AlphaFoldDB" id="A0A5M8PNY4"/>
<evidence type="ECO:0000259" key="16">
    <source>
        <dbReference type="PROSITE" id="PS51767"/>
    </source>
</evidence>
<feature type="region of interest" description="Disordered" evidence="14">
    <location>
        <begin position="519"/>
        <end position="542"/>
    </location>
</feature>
<dbReference type="GO" id="GO:0005886">
    <property type="term" value="C:plasma membrane"/>
    <property type="evidence" value="ECO:0007669"/>
    <property type="project" value="UniProtKB-SubCell"/>
</dbReference>
<feature type="domain" description="Peptidase A1" evidence="16">
    <location>
        <begin position="144"/>
        <end position="451"/>
    </location>
</feature>
<evidence type="ECO:0000256" key="9">
    <source>
        <dbReference type="ARBA" id="ARBA00023180"/>
    </source>
</evidence>
<feature type="active site" evidence="11">
    <location>
        <position position="162"/>
    </location>
</feature>
<feature type="compositionally biased region" description="Polar residues" evidence="14">
    <location>
        <begin position="525"/>
        <end position="542"/>
    </location>
</feature>
<keyword evidence="8" id="KW-0472">Membrane</keyword>
<evidence type="ECO:0000256" key="1">
    <source>
        <dbReference type="ARBA" id="ARBA00004236"/>
    </source>
</evidence>
<keyword evidence="3" id="KW-1003">Cell membrane</keyword>
<dbReference type="OrthoDB" id="28208at2759"/>
<dbReference type="CDD" id="cd05471">
    <property type="entry name" value="pepsin_like"/>
    <property type="match status" value="1"/>
</dbReference>
<dbReference type="PRINTS" id="PR00792">
    <property type="entry name" value="PEPSIN"/>
</dbReference>
<dbReference type="Proteomes" id="UP000324767">
    <property type="component" value="Unassembled WGS sequence"/>
</dbReference>
<dbReference type="InterPro" id="IPR021109">
    <property type="entry name" value="Peptidase_aspartic_dom_sf"/>
</dbReference>
<evidence type="ECO:0000256" key="3">
    <source>
        <dbReference type="ARBA" id="ARBA00022475"/>
    </source>
</evidence>
<dbReference type="InterPro" id="IPR033121">
    <property type="entry name" value="PEPTIDASE_A1"/>
</dbReference>
<evidence type="ECO:0000256" key="8">
    <source>
        <dbReference type="ARBA" id="ARBA00023136"/>
    </source>
</evidence>
<keyword evidence="9" id="KW-0325">Glycoprotein</keyword>
<gene>
    <name evidence="17" type="ORF">FRX48_05825</name>
</gene>
<evidence type="ECO:0000313" key="17">
    <source>
        <dbReference type="EMBL" id="KAA6410404.1"/>
    </source>
</evidence>
<evidence type="ECO:0000256" key="11">
    <source>
        <dbReference type="PIRSR" id="PIRSR601461-1"/>
    </source>
</evidence>
<keyword evidence="6 13" id="KW-0064">Aspartyl protease</keyword>
<keyword evidence="12" id="KW-1015">Disulfide bond</keyword>
<feature type="active site" evidence="11">
    <location>
        <position position="345"/>
    </location>
</feature>
<reference evidence="17 18" key="1">
    <citation type="submission" date="2019-09" db="EMBL/GenBank/DDBJ databases">
        <title>The hologenome of the rock-dwelling lichen Lasallia pustulata.</title>
        <authorList>
            <person name="Greshake Tzovaras B."/>
            <person name="Segers F."/>
            <person name="Bicker A."/>
            <person name="Dal Grande F."/>
            <person name="Otte J."/>
            <person name="Hankeln T."/>
            <person name="Schmitt I."/>
            <person name="Ebersberger I."/>
        </authorList>
    </citation>
    <scope>NUCLEOTIDE SEQUENCE [LARGE SCALE GENOMIC DNA]</scope>
    <source>
        <strain evidence="17">A1-1</strain>
    </source>
</reference>